<feature type="domain" description="Methylated-DNA-[protein]-cysteine S-methyltransferase DNA binding" evidence="9">
    <location>
        <begin position="122"/>
        <end position="200"/>
    </location>
</feature>
<name>A0ABR5IIE0_9ACTN</name>
<dbReference type="PANTHER" id="PTHR10815:SF13">
    <property type="entry name" value="METHYLATED-DNA--PROTEIN-CYSTEINE METHYLTRANSFERASE"/>
    <property type="match status" value="1"/>
</dbReference>
<gene>
    <name evidence="11" type="ORF">ABW18_02840</name>
</gene>
<evidence type="ECO:0000256" key="8">
    <source>
        <dbReference type="HAMAP-Rule" id="MF_00772"/>
    </source>
</evidence>
<comment type="caution">
    <text evidence="11">The sequence shown here is derived from an EMBL/GenBank/DDBJ whole genome shotgun (WGS) entry which is preliminary data.</text>
</comment>
<dbReference type="SUPFAM" id="SSF46767">
    <property type="entry name" value="Methylated DNA-protein cysteine methyltransferase, C-terminal domain"/>
    <property type="match status" value="1"/>
</dbReference>
<dbReference type="InterPro" id="IPR001497">
    <property type="entry name" value="MethylDNA_cys_MeTrfase_AS"/>
</dbReference>
<proteinExistence type="inferred from homology"/>
<evidence type="ECO:0000256" key="2">
    <source>
        <dbReference type="ARBA" id="ARBA00022490"/>
    </source>
</evidence>
<comment type="catalytic activity">
    <reaction evidence="7 8">
        <text>a 6-O-methyl-2'-deoxyguanosine in DNA + L-cysteinyl-[protein] = S-methyl-L-cysteinyl-[protein] + a 2'-deoxyguanosine in DNA</text>
        <dbReference type="Rhea" id="RHEA:24000"/>
        <dbReference type="Rhea" id="RHEA-COMP:10131"/>
        <dbReference type="Rhea" id="RHEA-COMP:10132"/>
        <dbReference type="Rhea" id="RHEA-COMP:11367"/>
        <dbReference type="Rhea" id="RHEA-COMP:11368"/>
        <dbReference type="ChEBI" id="CHEBI:29950"/>
        <dbReference type="ChEBI" id="CHEBI:82612"/>
        <dbReference type="ChEBI" id="CHEBI:85445"/>
        <dbReference type="ChEBI" id="CHEBI:85448"/>
        <dbReference type="EC" id="2.1.1.63"/>
    </reaction>
</comment>
<evidence type="ECO:0000256" key="7">
    <source>
        <dbReference type="ARBA" id="ARBA00049348"/>
    </source>
</evidence>
<dbReference type="InterPro" id="IPR023546">
    <property type="entry name" value="MGMT"/>
</dbReference>
<accession>A0ABR5IIE0</accession>
<dbReference type="Pfam" id="PF02870">
    <property type="entry name" value="Methyltransf_1N"/>
    <property type="match status" value="1"/>
</dbReference>
<evidence type="ECO:0000313" key="12">
    <source>
        <dbReference type="Proteomes" id="UP000037247"/>
    </source>
</evidence>
<dbReference type="InterPro" id="IPR036217">
    <property type="entry name" value="MethylDNA_cys_MeTrfase_DNAb"/>
</dbReference>
<dbReference type="Proteomes" id="UP000037247">
    <property type="component" value="Unassembled WGS sequence"/>
</dbReference>
<keyword evidence="5 8" id="KW-0227">DNA damage</keyword>
<dbReference type="PANTHER" id="PTHR10815">
    <property type="entry name" value="METHYLATED-DNA--PROTEIN-CYSTEINE METHYLTRANSFERASE"/>
    <property type="match status" value="1"/>
</dbReference>
<evidence type="ECO:0000256" key="6">
    <source>
        <dbReference type="ARBA" id="ARBA00023204"/>
    </source>
</evidence>
<dbReference type="HAMAP" id="MF_00772">
    <property type="entry name" value="OGT"/>
    <property type="match status" value="1"/>
</dbReference>
<comment type="function">
    <text evidence="8">Involved in the cellular defense against the biological effects of O6-methylguanine (O6-MeG) and O4-methylthymine (O4-MeT) in DNA. Repairs the methylated nucleobase in DNA by stoichiometrically transferring the methyl group to a cysteine residue in the enzyme. This is a suicide reaction: the enzyme is irreversibly inactivated.</text>
</comment>
<comment type="subcellular location">
    <subcellularLocation>
        <location evidence="8">Cytoplasm</location>
    </subcellularLocation>
</comment>
<dbReference type="CDD" id="cd06445">
    <property type="entry name" value="ATase"/>
    <property type="match status" value="1"/>
</dbReference>
<keyword evidence="3 8" id="KW-0489">Methyltransferase</keyword>
<dbReference type="NCBIfam" id="TIGR00589">
    <property type="entry name" value="ogt"/>
    <property type="match status" value="1"/>
</dbReference>
<protein>
    <recommendedName>
        <fullName evidence="8">Methylated-DNA--protein-cysteine methyltransferase</fullName>
        <ecNumber evidence="8">2.1.1.63</ecNumber>
    </recommendedName>
    <alternativeName>
        <fullName evidence="8">6-O-methylguanine-DNA methyltransferase</fullName>
        <shortName evidence="8">MGMT</shortName>
    </alternativeName>
    <alternativeName>
        <fullName evidence="8">O-6-methylguanine-DNA-alkyltransferase</fullName>
    </alternativeName>
</protein>
<dbReference type="Gene3D" id="3.30.160.70">
    <property type="entry name" value="Methylated DNA-protein cysteine methyltransferase domain"/>
    <property type="match status" value="1"/>
</dbReference>
<evidence type="ECO:0000259" key="10">
    <source>
        <dbReference type="Pfam" id="PF02870"/>
    </source>
</evidence>
<feature type="domain" description="Methylguanine DNA methyltransferase ribonuclease-like" evidence="10">
    <location>
        <begin position="41"/>
        <end position="115"/>
    </location>
</feature>
<comment type="similarity">
    <text evidence="8">Belongs to the MGMT family.</text>
</comment>
<dbReference type="Pfam" id="PF01035">
    <property type="entry name" value="DNA_binding_1"/>
    <property type="match status" value="1"/>
</dbReference>
<dbReference type="InterPro" id="IPR036388">
    <property type="entry name" value="WH-like_DNA-bd_sf"/>
</dbReference>
<evidence type="ECO:0000259" key="9">
    <source>
        <dbReference type="Pfam" id="PF01035"/>
    </source>
</evidence>
<keyword evidence="2 8" id="KW-0963">Cytoplasm</keyword>
<dbReference type="SUPFAM" id="SSF53155">
    <property type="entry name" value="Methylated DNA-protein cysteine methyltransferase domain"/>
    <property type="match status" value="1"/>
</dbReference>
<dbReference type="GO" id="GO:0032259">
    <property type="term" value="P:methylation"/>
    <property type="evidence" value="ECO:0007669"/>
    <property type="project" value="UniProtKB-KW"/>
</dbReference>
<sequence length="202" mass="21743">MNDNTTDLDMDDFPVSVGDLTALHARLEIGAVQQGLLDVGYRTVDTPIGTLLLAATDTGLVRVAFENEGFDAVLEDMADKVGPRILRVPAMLDDAAAQLDEYFDGRRQEFGLVLDHRLSSGFREQVQRYLPRIGYGQTTTYKQLAQRVGNPAAIRAVGTACATNPLPVVVPCHRVLRTDGTLGGYLGGLEVKSALLALESAA</sequence>
<comment type="catalytic activity">
    <reaction evidence="1 8">
        <text>a 4-O-methyl-thymidine in DNA + L-cysteinyl-[protein] = a thymidine in DNA + S-methyl-L-cysteinyl-[protein]</text>
        <dbReference type="Rhea" id="RHEA:53428"/>
        <dbReference type="Rhea" id="RHEA-COMP:10131"/>
        <dbReference type="Rhea" id="RHEA-COMP:10132"/>
        <dbReference type="Rhea" id="RHEA-COMP:13555"/>
        <dbReference type="Rhea" id="RHEA-COMP:13556"/>
        <dbReference type="ChEBI" id="CHEBI:29950"/>
        <dbReference type="ChEBI" id="CHEBI:82612"/>
        <dbReference type="ChEBI" id="CHEBI:137386"/>
        <dbReference type="ChEBI" id="CHEBI:137387"/>
        <dbReference type="EC" id="2.1.1.63"/>
    </reaction>
</comment>
<dbReference type="Gene3D" id="1.10.10.10">
    <property type="entry name" value="Winged helix-like DNA-binding domain superfamily/Winged helix DNA-binding domain"/>
    <property type="match status" value="1"/>
</dbReference>
<feature type="active site" description="Nucleophile; methyl group acceptor" evidence="8">
    <location>
        <position position="172"/>
    </location>
</feature>
<dbReference type="GO" id="GO:0008168">
    <property type="term" value="F:methyltransferase activity"/>
    <property type="evidence" value="ECO:0007669"/>
    <property type="project" value="UniProtKB-KW"/>
</dbReference>
<dbReference type="PROSITE" id="PS00374">
    <property type="entry name" value="MGMT"/>
    <property type="match status" value="1"/>
</dbReference>
<evidence type="ECO:0000256" key="5">
    <source>
        <dbReference type="ARBA" id="ARBA00022763"/>
    </source>
</evidence>
<dbReference type="InterPro" id="IPR008332">
    <property type="entry name" value="MethylG_MeTrfase_N"/>
</dbReference>
<evidence type="ECO:0000256" key="4">
    <source>
        <dbReference type="ARBA" id="ARBA00022679"/>
    </source>
</evidence>
<evidence type="ECO:0000256" key="3">
    <source>
        <dbReference type="ARBA" id="ARBA00022603"/>
    </source>
</evidence>
<evidence type="ECO:0000256" key="1">
    <source>
        <dbReference type="ARBA" id="ARBA00001286"/>
    </source>
</evidence>
<evidence type="ECO:0000313" key="11">
    <source>
        <dbReference type="EMBL" id="KNA93342.1"/>
    </source>
</evidence>
<dbReference type="InterPro" id="IPR014048">
    <property type="entry name" value="MethylDNA_cys_MeTrfase_DNA-bd"/>
</dbReference>
<dbReference type="EMBL" id="LDTZ01000013">
    <property type="protein sequence ID" value="KNA93342.1"/>
    <property type="molecule type" value="Genomic_DNA"/>
</dbReference>
<dbReference type="EC" id="2.1.1.63" evidence="8"/>
<comment type="miscellaneous">
    <text evidence="8">This enzyme catalyzes only one turnover and therefore is not strictly catalytic. According to one definition, an enzyme is a biocatalyst that acts repeatedly and over many reaction cycles.</text>
</comment>
<keyword evidence="6 8" id="KW-0234">DNA repair</keyword>
<reference evidence="11 12" key="1">
    <citation type="submission" date="2015-05" db="EMBL/GenBank/DDBJ databases">
        <title>Draft genome sequence of the bacterium Gordonia jacobaea a new member of the Gordonia genus.</title>
        <authorList>
            <person name="Jimenez-Galisteo G."/>
            <person name="Dominguez A."/>
            <person name="Munoz E."/>
            <person name="Vinas M."/>
        </authorList>
    </citation>
    <scope>NUCLEOTIDE SEQUENCE [LARGE SCALE GENOMIC DNA]</scope>
    <source>
        <strain evidence="12">mv1</strain>
    </source>
</reference>
<keyword evidence="4 8" id="KW-0808">Transferase</keyword>
<dbReference type="RefSeq" id="WP_049697424.1">
    <property type="nucleotide sequence ID" value="NZ_JAQDQF010000001.1"/>
</dbReference>
<organism evidence="11 12">
    <name type="scientific">Gordonia jacobaea</name>
    <dbReference type="NCBI Taxonomy" id="122202"/>
    <lineage>
        <taxon>Bacteria</taxon>
        <taxon>Bacillati</taxon>
        <taxon>Actinomycetota</taxon>
        <taxon>Actinomycetes</taxon>
        <taxon>Mycobacteriales</taxon>
        <taxon>Gordoniaceae</taxon>
        <taxon>Gordonia</taxon>
    </lineage>
</organism>
<dbReference type="InterPro" id="IPR036631">
    <property type="entry name" value="MGMT_N_sf"/>
</dbReference>
<keyword evidence="12" id="KW-1185">Reference proteome</keyword>